<comment type="subcellular location">
    <subcellularLocation>
        <location evidence="1">Membrane</location>
        <topology evidence="1">Multi-pass membrane protein</topology>
    </subcellularLocation>
</comment>
<evidence type="ECO:0000256" key="4">
    <source>
        <dbReference type="ARBA" id="ARBA00022989"/>
    </source>
</evidence>
<evidence type="ECO:0000313" key="10">
    <source>
        <dbReference type="EMBL" id="QQP91988.1"/>
    </source>
</evidence>
<dbReference type="EMBL" id="CP067420">
    <property type="protein sequence ID" value="QQP91988.1"/>
    <property type="molecule type" value="Genomic_DNA"/>
</dbReference>
<feature type="transmembrane region" description="Helical" evidence="8">
    <location>
        <begin position="60"/>
        <end position="77"/>
    </location>
</feature>
<keyword evidence="4 8" id="KW-1133">Transmembrane helix</keyword>
<feature type="transmembrane region" description="Helical" evidence="8">
    <location>
        <begin position="29"/>
        <end position="48"/>
    </location>
</feature>
<feature type="compositionally biased region" description="Basic residues" evidence="7">
    <location>
        <begin position="161"/>
        <end position="172"/>
    </location>
</feature>
<evidence type="ECO:0000256" key="1">
    <source>
        <dbReference type="ARBA" id="ARBA00004141"/>
    </source>
</evidence>
<keyword evidence="11" id="KW-1185">Reference proteome</keyword>
<dbReference type="InterPro" id="IPR058533">
    <property type="entry name" value="Cation_efflux_TM"/>
</dbReference>
<dbReference type="NCBIfam" id="TIGR01297">
    <property type="entry name" value="CDF"/>
    <property type="match status" value="1"/>
</dbReference>
<dbReference type="NCBIfam" id="NF033827">
    <property type="entry name" value="CDF_efflux_DmeF"/>
    <property type="match status" value="1"/>
</dbReference>
<evidence type="ECO:0000256" key="8">
    <source>
        <dbReference type="SAM" id="Phobius"/>
    </source>
</evidence>
<dbReference type="SUPFAM" id="SSF161111">
    <property type="entry name" value="Cation efflux protein transmembrane domain-like"/>
    <property type="match status" value="1"/>
</dbReference>
<evidence type="ECO:0000256" key="2">
    <source>
        <dbReference type="ARBA" id="ARBA00022448"/>
    </source>
</evidence>
<evidence type="ECO:0000256" key="5">
    <source>
        <dbReference type="ARBA" id="ARBA00023065"/>
    </source>
</evidence>
<reference evidence="10" key="1">
    <citation type="submission" date="2021-02" db="EMBL/GenBank/DDBJ databases">
        <title>Skermanella TT6 skin isolate.</title>
        <authorList>
            <person name="Lee K."/>
            <person name="Ganzorig M."/>
        </authorList>
    </citation>
    <scope>NUCLEOTIDE SEQUENCE</scope>
    <source>
        <strain evidence="10">TT6</strain>
    </source>
</reference>
<protein>
    <submittedName>
        <fullName evidence="10">CDF family Co(II)/Ni(II) efflux transporter DmeF</fullName>
    </submittedName>
</protein>
<sequence>MHSESLHRWQHDHSFGQDRAAAGERRTMLVVLITAVTMVIEIGAGLWTGSMALLADGVHMASHVLALGITVFAYVYARRHAHDARFSFGTGKVNALAGFTGALLLAVVALGMAWESAGRLLAPGEIAFDEAIMVAVLGLVVNAASVVILGGHRHDHDHDHDHHHHHGRHGQGHHPEDHNLRSAYLHVLADALTSGLAILALLGAKYLDAGWLDPVMGIVGAVLVANWSRGLLRSTTGVLLDHQAPESVRRQLRGILERGGGDRIADLHVWAVGPGVHAAIVSIVTHDPHPPEYYRDLVPDDLGIRHLSVEVNRCT</sequence>
<dbReference type="InterPro" id="IPR002524">
    <property type="entry name" value="Cation_efflux"/>
</dbReference>
<organism evidence="10 11">
    <name type="scientific">Skermanella cutis</name>
    <dbReference type="NCBI Taxonomy" id="2775420"/>
    <lineage>
        <taxon>Bacteria</taxon>
        <taxon>Pseudomonadati</taxon>
        <taxon>Pseudomonadota</taxon>
        <taxon>Alphaproteobacteria</taxon>
        <taxon>Rhodospirillales</taxon>
        <taxon>Azospirillaceae</taxon>
        <taxon>Skermanella</taxon>
    </lineage>
</organism>
<feature type="transmembrane region" description="Helical" evidence="8">
    <location>
        <begin position="93"/>
        <end position="114"/>
    </location>
</feature>
<dbReference type="RefSeq" id="WP_201080473.1">
    <property type="nucleotide sequence ID" value="NZ_CP067420.1"/>
</dbReference>
<dbReference type="Pfam" id="PF01545">
    <property type="entry name" value="Cation_efflux"/>
    <property type="match status" value="1"/>
</dbReference>
<dbReference type="Proteomes" id="UP000595197">
    <property type="component" value="Chromosome"/>
</dbReference>
<keyword evidence="3 8" id="KW-0812">Transmembrane</keyword>
<feature type="transmembrane region" description="Helical" evidence="8">
    <location>
        <begin position="209"/>
        <end position="227"/>
    </location>
</feature>
<evidence type="ECO:0000256" key="7">
    <source>
        <dbReference type="SAM" id="MobiDB-lite"/>
    </source>
</evidence>
<dbReference type="PANTHER" id="PTHR45755">
    <property type="match status" value="1"/>
</dbReference>
<feature type="domain" description="Cation efflux protein transmembrane" evidence="9">
    <location>
        <begin position="29"/>
        <end position="240"/>
    </location>
</feature>
<feature type="region of interest" description="Disordered" evidence="7">
    <location>
        <begin position="155"/>
        <end position="176"/>
    </location>
</feature>
<proteinExistence type="predicted"/>
<evidence type="ECO:0000259" key="9">
    <source>
        <dbReference type="Pfam" id="PF01545"/>
    </source>
</evidence>
<feature type="transmembrane region" description="Helical" evidence="8">
    <location>
        <begin position="126"/>
        <end position="149"/>
    </location>
</feature>
<name>A0ABX7BD09_9PROT</name>
<dbReference type="InterPro" id="IPR027469">
    <property type="entry name" value="Cation_efflux_TMD_sf"/>
</dbReference>
<keyword evidence="2" id="KW-0813">Transport</keyword>
<accession>A0ABX7BD09</accession>
<dbReference type="InterPro" id="IPR045316">
    <property type="entry name" value="Msc2-like"/>
</dbReference>
<keyword evidence="5" id="KW-0406">Ion transport</keyword>
<gene>
    <name evidence="10" type="primary">dmeF</name>
    <name evidence="10" type="ORF">IGS68_12610</name>
</gene>
<evidence type="ECO:0000256" key="3">
    <source>
        <dbReference type="ARBA" id="ARBA00022692"/>
    </source>
</evidence>
<dbReference type="Gene3D" id="1.20.1510.10">
    <property type="entry name" value="Cation efflux protein transmembrane domain"/>
    <property type="match status" value="1"/>
</dbReference>
<dbReference type="PANTHER" id="PTHR45755:SF4">
    <property type="entry name" value="ZINC TRANSPORTER 7"/>
    <property type="match status" value="1"/>
</dbReference>
<evidence type="ECO:0000313" key="11">
    <source>
        <dbReference type="Proteomes" id="UP000595197"/>
    </source>
</evidence>
<keyword evidence="6 8" id="KW-0472">Membrane</keyword>
<evidence type="ECO:0000256" key="6">
    <source>
        <dbReference type="ARBA" id="ARBA00023136"/>
    </source>
</evidence>
<feature type="transmembrane region" description="Helical" evidence="8">
    <location>
        <begin position="183"/>
        <end position="203"/>
    </location>
</feature>